<evidence type="ECO:0000313" key="3">
    <source>
        <dbReference type="Proteomes" id="UP000580839"/>
    </source>
</evidence>
<dbReference type="Pfam" id="PF09992">
    <property type="entry name" value="NAGPA"/>
    <property type="match status" value="1"/>
</dbReference>
<evidence type="ECO:0000313" key="2">
    <source>
        <dbReference type="EMBL" id="NOT33747.1"/>
    </source>
</evidence>
<dbReference type="AlphaFoldDB" id="A0A849SLN1"/>
<feature type="domain" description="Phosphodiester glycosidase" evidence="1">
    <location>
        <begin position="96"/>
        <end position="252"/>
    </location>
</feature>
<reference evidence="2 3" key="1">
    <citation type="submission" date="2020-04" db="EMBL/GenBank/DDBJ databases">
        <title>Metagenomic profiling of ammonia- and methane-oxidizing microorganisms in a Dutch drinking water treatment plant.</title>
        <authorList>
            <person name="Poghosyan L."/>
            <person name="Leucker S."/>
        </authorList>
    </citation>
    <scope>NUCLEOTIDE SEQUENCE [LARGE SCALE GENOMIC DNA]</scope>
    <source>
        <strain evidence="2">S-RSF-IL-03</strain>
    </source>
</reference>
<dbReference type="InterPro" id="IPR018711">
    <property type="entry name" value="NAGPA"/>
</dbReference>
<gene>
    <name evidence="2" type="ORF">HOP12_06200</name>
</gene>
<dbReference type="Proteomes" id="UP000580839">
    <property type="component" value="Unassembled WGS sequence"/>
</dbReference>
<sequence length="279" mass="31145">MKRGRWPVTRLALLAALLVGGWVLLQGVRAPRWHSVAPGVEFATLHGDPYCRSGSINIAVLRLDPQRVRIRMRHFLREPDQKPLRLDQWMARSPALAAFNAGQYYPDLSYMGVFVSGGEVVSGTEHPSFRAALVAEPRSDTTANARVLDLDHDPLDPKRTQWGEVAQSFMLFERGGMPRVRHTDQVALRTVVGEDGRGRILIITSEGGYTLWDFATLLNRAPLELVHALSMDGGREAQLAVRTESFRYANYGPWNQGEERPEGARNMVPLPAVVTVEAR</sequence>
<proteinExistence type="predicted"/>
<accession>A0A849SLN1</accession>
<name>A0A849SLN1_UNCEI</name>
<dbReference type="EMBL" id="JABFRW010000070">
    <property type="protein sequence ID" value="NOT33747.1"/>
    <property type="molecule type" value="Genomic_DNA"/>
</dbReference>
<organism evidence="2 3">
    <name type="scientific">Eiseniibacteriota bacterium</name>
    <dbReference type="NCBI Taxonomy" id="2212470"/>
    <lineage>
        <taxon>Bacteria</taxon>
        <taxon>Candidatus Eiseniibacteriota</taxon>
    </lineage>
</organism>
<comment type="caution">
    <text evidence="2">The sequence shown here is derived from an EMBL/GenBank/DDBJ whole genome shotgun (WGS) entry which is preliminary data.</text>
</comment>
<evidence type="ECO:0000259" key="1">
    <source>
        <dbReference type="Pfam" id="PF09992"/>
    </source>
</evidence>
<protein>
    <recommendedName>
        <fullName evidence="1">Phosphodiester glycosidase domain-containing protein</fullName>
    </recommendedName>
</protein>